<name>U2YYK9_9RHOB</name>
<proteinExistence type="predicted"/>
<keyword evidence="3" id="KW-1185">Reference proteome</keyword>
<feature type="domain" description="SH3b" evidence="1">
    <location>
        <begin position="102"/>
        <end position="166"/>
    </location>
</feature>
<reference evidence="2" key="1">
    <citation type="journal article" date="2013" name="Genome Announc.">
        <title>Draft Genome Sequence of Loktanella cinnabarina LL-001T, Isolated from Deep-Sea Floor Sediment.</title>
        <authorList>
            <person name="Nishi S."/>
            <person name="Tsubouchi T."/>
            <person name="Takaki Y."/>
            <person name="Koyanagi R."/>
            <person name="Satoh N."/>
            <person name="Maruyama T."/>
            <person name="Hatada Y."/>
        </authorList>
    </citation>
    <scope>NUCLEOTIDE SEQUENCE [LARGE SCALE GENOMIC DNA]</scope>
    <source>
        <strain evidence="2">LL-001</strain>
    </source>
</reference>
<protein>
    <recommendedName>
        <fullName evidence="1">SH3b domain-containing protein</fullName>
    </recommendedName>
</protein>
<dbReference type="SMART" id="SM00287">
    <property type="entry name" value="SH3b"/>
    <property type="match status" value="1"/>
</dbReference>
<dbReference type="OrthoDB" id="7433551at2"/>
<sequence length="215" mass="22856">MKHVFGIGATFLLLGVGYYEMSGGAEFQPQTMIGAVQASTPSSETIASNDIARAESGIPVTAMREFPENVELISASFMPRSPEPAATETPAVTLAVAQADDIDLRQITGDWVNMRQGPGTGHAVLDTLPRGTEAKLIESAGGWARIEITSTGETGWMSERLLAPIEAEARSCRPPEGRSDSGRLFRCGALHLPPCVRSWTHPAPCSLPARPRASA</sequence>
<dbReference type="STRING" id="1337093.MBELCI_0207"/>
<dbReference type="Proteomes" id="UP000016566">
    <property type="component" value="Unassembled WGS sequence"/>
</dbReference>
<comment type="caution">
    <text evidence="2">The sequence shown here is derived from an EMBL/GenBank/DDBJ whole genome shotgun (WGS) entry which is preliminary data.</text>
</comment>
<dbReference type="Gene3D" id="2.30.30.40">
    <property type="entry name" value="SH3 Domains"/>
    <property type="match status" value="1"/>
</dbReference>
<gene>
    <name evidence="2" type="ORF">MBELCI_0207</name>
</gene>
<accession>U2YYK9</accession>
<dbReference type="EMBL" id="BATB01000002">
    <property type="protein sequence ID" value="GAD54155.1"/>
    <property type="molecule type" value="Genomic_DNA"/>
</dbReference>
<dbReference type="Pfam" id="PF08239">
    <property type="entry name" value="SH3_3"/>
    <property type="match status" value="1"/>
</dbReference>
<dbReference type="PROSITE" id="PS51781">
    <property type="entry name" value="SH3B"/>
    <property type="match status" value="1"/>
</dbReference>
<evidence type="ECO:0000313" key="3">
    <source>
        <dbReference type="Proteomes" id="UP000016566"/>
    </source>
</evidence>
<dbReference type="AlphaFoldDB" id="U2YYK9"/>
<dbReference type="RefSeq" id="WP_021692264.1">
    <property type="nucleotide sequence ID" value="NZ_BATB01000002.1"/>
</dbReference>
<evidence type="ECO:0000259" key="1">
    <source>
        <dbReference type="PROSITE" id="PS51781"/>
    </source>
</evidence>
<dbReference type="InterPro" id="IPR003646">
    <property type="entry name" value="SH3-like_bac-type"/>
</dbReference>
<dbReference type="eggNOG" id="COG3103">
    <property type="taxonomic scope" value="Bacteria"/>
</dbReference>
<organism evidence="2 3">
    <name type="scientific">Limimaricola cinnabarinus LL-001</name>
    <dbReference type="NCBI Taxonomy" id="1337093"/>
    <lineage>
        <taxon>Bacteria</taxon>
        <taxon>Pseudomonadati</taxon>
        <taxon>Pseudomonadota</taxon>
        <taxon>Alphaproteobacteria</taxon>
        <taxon>Rhodobacterales</taxon>
        <taxon>Paracoccaceae</taxon>
        <taxon>Limimaricola</taxon>
    </lineage>
</organism>
<evidence type="ECO:0000313" key="2">
    <source>
        <dbReference type="EMBL" id="GAD54155.1"/>
    </source>
</evidence>